<dbReference type="InterPro" id="IPR007361">
    <property type="entry name" value="DUF427"/>
</dbReference>
<dbReference type="EMBL" id="JBHUIJ010000016">
    <property type="protein sequence ID" value="MFD2238348.1"/>
    <property type="molecule type" value="Genomic_DNA"/>
</dbReference>
<dbReference type="RefSeq" id="WP_209737021.1">
    <property type="nucleotide sequence ID" value="NZ_CP072611.1"/>
</dbReference>
<keyword evidence="3" id="KW-1185">Reference proteome</keyword>
<feature type="domain" description="DUF427" evidence="1">
    <location>
        <begin position="24"/>
        <end position="113"/>
    </location>
</feature>
<accession>A0ABW5CR75</accession>
<organism evidence="2 3">
    <name type="scientific">Aureimonas populi</name>
    <dbReference type="NCBI Taxonomy" id="1701758"/>
    <lineage>
        <taxon>Bacteria</taxon>
        <taxon>Pseudomonadati</taxon>
        <taxon>Pseudomonadota</taxon>
        <taxon>Alphaproteobacteria</taxon>
        <taxon>Hyphomicrobiales</taxon>
        <taxon>Aurantimonadaceae</taxon>
        <taxon>Aureimonas</taxon>
    </lineage>
</organism>
<reference evidence="3" key="1">
    <citation type="journal article" date="2019" name="Int. J. Syst. Evol. Microbiol.">
        <title>The Global Catalogue of Microorganisms (GCM) 10K type strain sequencing project: providing services to taxonomists for standard genome sequencing and annotation.</title>
        <authorList>
            <consortium name="The Broad Institute Genomics Platform"/>
            <consortium name="The Broad Institute Genome Sequencing Center for Infectious Disease"/>
            <person name="Wu L."/>
            <person name="Ma J."/>
        </authorList>
    </citation>
    <scope>NUCLEOTIDE SEQUENCE [LARGE SCALE GENOMIC DNA]</scope>
    <source>
        <strain evidence="3">ZS-35-S2</strain>
    </source>
</reference>
<dbReference type="InterPro" id="IPR038694">
    <property type="entry name" value="DUF427_sf"/>
</dbReference>
<dbReference type="Pfam" id="PF04248">
    <property type="entry name" value="NTP_transf_9"/>
    <property type="match status" value="1"/>
</dbReference>
<evidence type="ECO:0000259" key="1">
    <source>
        <dbReference type="Pfam" id="PF04248"/>
    </source>
</evidence>
<dbReference type="Gene3D" id="2.170.150.40">
    <property type="entry name" value="Domain of unknown function (DUF427)"/>
    <property type="match status" value="1"/>
</dbReference>
<sequence length="121" mass="12989">MHPQNTAPGAGRLLIEREARPLVIKRHDAVIAASNEALLVTQDGGSPVYYVPRKDVYMEHLTESDEPPADSGDGAPRYWSVVASGGGVANAVWTLTKPGESERQLADHLGFDPNPFNITVG</sequence>
<evidence type="ECO:0000313" key="3">
    <source>
        <dbReference type="Proteomes" id="UP001597371"/>
    </source>
</evidence>
<dbReference type="Proteomes" id="UP001597371">
    <property type="component" value="Unassembled WGS sequence"/>
</dbReference>
<proteinExistence type="predicted"/>
<name>A0ABW5CR75_9HYPH</name>
<evidence type="ECO:0000313" key="2">
    <source>
        <dbReference type="EMBL" id="MFD2238348.1"/>
    </source>
</evidence>
<comment type="caution">
    <text evidence="2">The sequence shown here is derived from an EMBL/GenBank/DDBJ whole genome shotgun (WGS) entry which is preliminary data.</text>
</comment>
<dbReference type="PANTHER" id="PTHR34310:SF9">
    <property type="entry name" value="BLR5716 PROTEIN"/>
    <property type="match status" value="1"/>
</dbReference>
<protein>
    <submittedName>
        <fullName evidence="2">DUF427 domain-containing protein</fullName>
    </submittedName>
</protein>
<dbReference type="PANTHER" id="PTHR34310">
    <property type="entry name" value="DUF427 DOMAIN PROTEIN (AFU_ORTHOLOGUE AFUA_3G02220)"/>
    <property type="match status" value="1"/>
</dbReference>
<gene>
    <name evidence="2" type="ORF">ACFSKQ_12895</name>
</gene>